<dbReference type="InterPro" id="IPR027417">
    <property type="entry name" value="P-loop_NTPase"/>
</dbReference>
<gene>
    <name evidence="2" type="ORF">QO018_006138</name>
</gene>
<keyword evidence="3" id="KW-1185">Reference proteome</keyword>
<dbReference type="NCBIfam" id="TIGR02786">
    <property type="entry name" value="addB_alphas"/>
    <property type="match status" value="1"/>
</dbReference>
<dbReference type="EMBL" id="JAUSVU010000041">
    <property type="protein sequence ID" value="MDQ0537238.1"/>
    <property type="molecule type" value="Genomic_DNA"/>
</dbReference>
<dbReference type="Pfam" id="PF12705">
    <property type="entry name" value="PDDEXK_1"/>
    <property type="match status" value="1"/>
</dbReference>
<organism evidence="2 3">
    <name type="scientific">Azospirillum picis</name>
    <dbReference type="NCBI Taxonomy" id="488438"/>
    <lineage>
        <taxon>Bacteria</taxon>
        <taxon>Pseudomonadati</taxon>
        <taxon>Pseudomonadota</taxon>
        <taxon>Alphaproteobacteria</taxon>
        <taxon>Rhodospirillales</taxon>
        <taxon>Azospirillaceae</taxon>
        <taxon>Azospirillum</taxon>
    </lineage>
</organism>
<dbReference type="RefSeq" id="WP_209986838.1">
    <property type="nucleotide sequence ID" value="NZ_JAGINO010000020.1"/>
</dbReference>
<reference evidence="2 3" key="1">
    <citation type="submission" date="2023-07" db="EMBL/GenBank/DDBJ databases">
        <title>Genomic Encyclopedia of Type Strains, Phase IV (KMG-IV): sequencing the most valuable type-strain genomes for metagenomic binning, comparative biology and taxonomic classification.</title>
        <authorList>
            <person name="Goeker M."/>
        </authorList>
    </citation>
    <scope>NUCLEOTIDE SEQUENCE [LARGE SCALE GENOMIC DNA]</scope>
    <source>
        <strain evidence="2 3">DSM 19922</strain>
    </source>
</reference>
<dbReference type="InterPro" id="IPR014153">
    <property type="entry name" value="Ds_break_AddB"/>
</dbReference>
<dbReference type="GO" id="GO:0016787">
    <property type="term" value="F:hydrolase activity"/>
    <property type="evidence" value="ECO:0007669"/>
    <property type="project" value="UniProtKB-KW"/>
</dbReference>
<dbReference type="Proteomes" id="UP001244552">
    <property type="component" value="Unassembled WGS sequence"/>
</dbReference>
<feature type="domain" description="PD-(D/E)XK endonuclease-like" evidence="1">
    <location>
        <begin position="731"/>
        <end position="969"/>
    </location>
</feature>
<keyword evidence="2" id="KW-0547">Nucleotide-binding</keyword>
<dbReference type="EC" id="3.1.-.-" evidence="2"/>
<dbReference type="EC" id="3.6.4.12" evidence="2"/>
<evidence type="ECO:0000259" key="1">
    <source>
        <dbReference type="Pfam" id="PF12705"/>
    </source>
</evidence>
<evidence type="ECO:0000313" key="3">
    <source>
        <dbReference type="Proteomes" id="UP001244552"/>
    </source>
</evidence>
<keyword evidence="2" id="KW-0378">Hydrolase</keyword>
<sequence>MTPDSPKVYSIPAGAPFVDTLAAGIMERVEGDPLALAGVTVLLPTRRACRSLQQAFLRRSGGQPTLLPRMAPLGELDAGDLSLTEEELPDVPLDLPEAISPLNRQMTLARLILGAEGLSATTAQAVRLSGDLGRLIDAVWTERVGFEKLPLLVPADYAEHWQVTLKFLTIVTELWPAILATTAETDPARRRNLALETQAALWRSAPPPGMVIAAGSTGSIAAASDLLAVIARLPNGSVVLPGLDQAADDAIWEAIEQDESHPQHGLSQLVRHLGVSRAEVRSWSEAASEAASDAASDATEPRGARARLIAEAMRPAATTEGWRGLTGLDAGALAGLTRIDAATSEEEAQVIALLMRHALETPDKTAALITPDRNLGRRVGMALARWGIEVNDSGGQPLAHTAVGTYLRLTAELAASRVHPLALLALAKHPMAAGGRDSADFRAAARALERVVLRGPRPAEGFDGVLSALEQAEHFDHEEQQEVLRDWLVDLGRRAAPFLEAMSGETPLAELLRAHVAFCEALAADDEMEGAARLWRQDDGEEAARFVHDLLNAADGFPAIPTKDYPALLDALMSARAVRPRYGLHPRLFILGPMEARLQHLDLTILGGLNEGTWPPAASADPWMSRPMRRDFGLPSPERLVGMSAHDFAHACGAPEVVLTRAARVEGTPTVPSRWLLRLETVLKALDLDGLIEERGAHWLAWARGLDEPDRVQPAAAPEPRPPVAARPRKLSVTEIETWMRDPYAIYARHCLRLRALDPIAADPGAADRGQIIHDTLDAFVREFPGPLPFDALDRLIALGRDRFGPLLRSHPDVWAFWWPRFERVAAWFLELERERRPRTRPLATEVPGRLELQAPGGPFVLTAKADRIDRSPDGLVVIDYKTGTPPSGREIELGFAPQLPLEAAIAAAGGFSGVDAGPVAELTFWRLSGGDPAGEEKPVKADPATLGEEARAGLEALVYRFDDPDTPYRSRPRPALAPRYTDYAHLARVQEWSSGGGEGE</sequence>
<comment type="caution">
    <text evidence="2">The sequence shown here is derived from an EMBL/GenBank/DDBJ whole genome shotgun (WGS) entry which is preliminary data.</text>
</comment>
<accession>A0ABU0MUR0</accession>
<keyword evidence="2" id="KW-0347">Helicase</keyword>
<proteinExistence type="predicted"/>
<dbReference type="SUPFAM" id="SSF52540">
    <property type="entry name" value="P-loop containing nucleoside triphosphate hydrolases"/>
    <property type="match status" value="1"/>
</dbReference>
<dbReference type="GO" id="GO:0003678">
    <property type="term" value="F:DNA helicase activity"/>
    <property type="evidence" value="ECO:0007669"/>
    <property type="project" value="UniProtKB-EC"/>
</dbReference>
<keyword evidence="2" id="KW-0067">ATP-binding</keyword>
<protein>
    <submittedName>
        <fullName evidence="2">ATP-dependent helicase/nuclease subunit B</fullName>
        <ecNumber evidence="2">3.1.-.-</ecNumber>
        <ecNumber evidence="2">3.6.4.12</ecNumber>
    </submittedName>
</protein>
<name>A0ABU0MUR0_9PROT</name>
<evidence type="ECO:0000313" key="2">
    <source>
        <dbReference type="EMBL" id="MDQ0537238.1"/>
    </source>
</evidence>
<dbReference type="InterPro" id="IPR038726">
    <property type="entry name" value="PDDEXK_AddAB-type"/>
</dbReference>